<protein>
    <submittedName>
        <fullName evidence="2">Chitooligosaccharide deacetylase</fullName>
    </submittedName>
</protein>
<name>A0A2S8REJ7_9FIRM</name>
<proteinExistence type="predicted"/>
<gene>
    <name evidence="2" type="ORF">B9R14_02965</name>
</gene>
<dbReference type="InterPro" id="IPR002509">
    <property type="entry name" value="NODB_dom"/>
</dbReference>
<dbReference type="PROSITE" id="PS51677">
    <property type="entry name" value="NODB"/>
    <property type="match status" value="1"/>
</dbReference>
<reference evidence="2 3" key="1">
    <citation type="journal article" date="2018" name="Syst. Appl. Microbiol.">
        <title>Characterization and high-quality draft genome sequence of Herbivorax saccincola A7, an anaerobic, alkaliphilic, thermophilic, cellulolytic, and xylanolytic bacterium.</title>
        <authorList>
            <person name="Aikawa S."/>
            <person name="Baramee S."/>
            <person name="Sermsathanaswadi J."/>
            <person name="Thianheng P."/>
            <person name="Tachaapaikoon C."/>
            <person name="Shikata A."/>
            <person name="Waeonukul R."/>
            <person name="Pason P."/>
            <person name="Ratanakhanokchai K."/>
            <person name="Kosugi A."/>
        </authorList>
    </citation>
    <scope>NUCLEOTIDE SEQUENCE [LARGE SCALE GENOMIC DNA]</scope>
    <source>
        <strain evidence="2 3">A7</strain>
    </source>
</reference>
<dbReference type="AlphaFoldDB" id="A0A2S8REJ7"/>
<dbReference type="GO" id="GO:0016810">
    <property type="term" value="F:hydrolase activity, acting on carbon-nitrogen (but not peptide) bonds"/>
    <property type="evidence" value="ECO:0007669"/>
    <property type="project" value="InterPro"/>
</dbReference>
<dbReference type="Pfam" id="PF01522">
    <property type="entry name" value="Polysacc_deac_1"/>
    <property type="match status" value="1"/>
</dbReference>
<dbReference type="Proteomes" id="UP000239720">
    <property type="component" value="Unassembled WGS sequence"/>
</dbReference>
<evidence type="ECO:0000259" key="1">
    <source>
        <dbReference type="PROSITE" id="PS51677"/>
    </source>
</evidence>
<dbReference type="PANTHER" id="PTHR10587:SF125">
    <property type="entry name" value="POLYSACCHARIDE DEACETYLASE YHEN-RELATED"/>
    <property type="match status" value="1"/>
</dbReference>
<dbReference type="Gene3D" id="3.20.20.370">
    <property type="entry name" value="Glycoside hydrolase/deacetylase"/>
    <property type="match status" value="1"/>
</dbReference>
<dbReference type="PANTHER" id="PTHR10587">
    <property type="entry name" value="GLYCOSYL TRANSFERASE-RELATED"/>
    <property type="match status" value="1"/>
</dbReference>
<dbReference type="GO" id="GO:0005975">
    <property type="term" value="P:carbohydrate metabolic process"/>
    <property type="evidence" value="ECO:0007669"/>
    <property type="project" value="InterPro"/>
</dbReference>
<comment type="caution">
    <text evidence="2">The sequence shown here is derived from an EMBL/GenBank/DDBJ whole genome shotgun (WGS) entry which is preliminary data.</text>
</comment>
<evidence type="ECO:0000313" key="3">
    <source>
        <dbReference type="Proteomes" id="UP000239720"/>
    </source>
</evidence>
<feature type="domain" description="NodB homology" evidence="1">
    <location>
        <begin position="40"/>
        <end position="223"/>
    </location>
</feature>
<dbReference type="InterPro" id="IPR011330">
    <property type="entry name" value="Glyco_hydro/deAcase_b/a-brl"/>
</dbReference>
<sequence length="235" mass="26436">MMKLEGGSEIEGREPHPISNNVLQLKYPDVLALRGSLTVKKVALTFDDGPDPRYTPQILDVLKKYNAKATFFLIGARAAAHRSITERIVKEGHAVGNHTYWHPNLTKEGVKRLEWEVKETENVLNEILGYRPSLFRSPYGSLDEELVEKLNEMGYSAIGWSVDSLDWMQLSPEQIEKNVLSNIHPGAIILMHDGGHWTMDLLGTVQSLDRIIPALQRDGVEFVTVPELINISDGR</sequence>
<accession>A0A2S8REJ7</accession>
<organism evidence="2 3">
    <name type="scientific">Acetivibrio saccincola</name>
    <dbReference type="NCBI Taxonomy" id="1677857"/>
    <lineage>
        <taxon>Bacteria</taxon>
        <taxon>Bacillati</taxon>
        <taxon>Bacillota</taxon>
        <taxon>Clostridia</taxon>
        <taxon>Eubacteriales</taxon>
        <taxon>Oscillospiraceae</taxon>
        <taxon>Acetivibrio</taxon>
    </lineage>
</organism>
<dbReference type="SUPFAM" id="SSF88713">
    <property type="entry name" value="Glycoside hydrolase/deacetylase"/>
    <property type="match status" value="1"/>
</dbReference>
<dbReference type="EMBL" id="NEMB01000003">
    <property type="protein sequence ID" value="PQQ68237.1"/>
    <property type="molecule type" value="Genomic_DNA"/>
</dbReference>
<dbReference type="CDD" id="cd10917">
    <property type="entry name" value="CE4_NodB_like_6s_7s"/>
    <property type="match status" value="1"/>
</dbReference>
<evidence type="ECO:0000313" key="2">
    <source>
        <dbReference type="EMBL" id="PQQ68237.1"/>
    </source>
</evidence>
<dbReference type="InterPro" id="IPR050248">
    <property type="entry name" value="Polysacc_deacetylase_ArnD"/>
</dbReference>